<keyword evidence="3" id="KW-0436">Ligase</keyword>
<dbReference type="Gene3D" id="3.30.300.30">
    <property type="match status" value="1"/>
</dbReference>
<dbReference type="Pfam" id="PF13193">
    <property type="entry name" value="AMP-binding_C"/>
    <property type="match status" value="1"/>
</dbReference>
<dbReference type="Pfam" id="PF00501">
    <property type="entry name" value="AMP-binding"/>
    <property type="match status" value="1"/>
</dbReference>
<dbReference type="EMBL" id="BTSX01000002">
    <property type="protein sequence ID" value="GMS82822.1"/>
    <property type="molecule type" value="Genomic_DNA"/>
</dbReference>
<organism evidence="7 8">
    <name type="scientific">Pristionchus entomophagus</name>
    <dbReference type="NCBI Taxonomy" id="358040"/>
    <lineage>
        <taxon>Eukaryota</taxon>
        <taxon>Metazoa</taxon>
        <taxon>Ecdysozoa</taxon>
        <taxon>Nematoda</taxon>
        <taxon>Chromadorea</taxon>
        <taxon>Rhabditida</taxon>
        <taxon>Rhabditina</taxon>
        <taxon>Diplogasteromorpha</taxon>
        <taxon>Diplogasteroidea</taxon>
        <taxon>Neodiplogasteridae</taxon>
        <taxon>Pristionchus</taxon>
    </lineage>
</organism>
<dbReference type="GO" id="GO:0005777">
    <property type="term" value="C:peroxisome"/>
    <property type="evidence" value="ECO:0007669"/>
    <property type="project" value="UniProtKB-SubCell"/>
</dbReference>
<evidence type="ECO:0000313" key="8">
    <source>
        <dbReference type="Proteomes" id="UP001432027"/>
    </source>
</evidence>
<dbReference type="InterPro" id="IPR000873">
    <property type="entry name" value="AMP-dep_synth/lig_dom"/>
</dbReference>
<feature type="non-terminal residue" evidence="7">
    <location>
        <position position="1"/>
    </location>
</feature>
<keyword evidence="8" id="KW-1185">Reference proteome</keyword>
<name>A0AAV5SJF2_9BILA</name>
<evidence type="ECO:0000256" key="3">
    <source>
        <dbReference type="ARBA" id="ARBA00022598"/>
    </source>
</evidence>
<evidence type="ECO:0000259" key="5">
    <source>
        <dbReference type="Pfam" id="PF00501"/>
    </source>
</evidence>
<dbReference type="SUPFAM" id="SSF56801">
    <property type="entry name" value="Acetyl-CoA synthetase-like"/>
    <property type="match status" value="1"/>
</dbReference>
<evidence type="ECO:0000256" key="1">
    <source>
        <dbReference type="ARBA" id="ARBA00004275"/>
    </source>
</evidence>
<dbReference type="InterPro" id="IPR045851">
    <property type="entry name" value="AMP-bd_C_sf"/>
</dbReference>
<dbReference type="PROSITE" id="PS00455">
    <property type="entry name" value="AMP_BINDING"/>
    <property type="match status" value="1"/>
</dbReference>
<keyword evidence="4" id="KW-0576">Peroxisome</keyword>
<dbReference type="InterPro" id="IPR025110">
    <property type="entry name" value="AMP-bd_C"/>
</dbReference>
<evidence type="ECO:0000256" key="4">
    <source>
        <dbReference type="ARBA" id="ARBA00023140"/>
    </source>
</evidence>
<evidence type="ECO:0000256" key="2">
    <source>
        <dbReference type="ARBA" id="ARBA00006432"/>
    </source>
</evidence>
<dbReference type="AlphaFoldDB" id="A0AAV5SJF2"/>
<accession>A0AAV5SJF2</accession>
<sequence>VSMHSYPVSKNKARFEEWRTTLDNEHVRSPCIPIDIPTETLLARTLRCLREHAALHPSRPAVIDGFDQDRFFTYQQTHDKALSVASFLQSRGFGVGDRAMTVLPNCIEIPLIHLGVWGAGGTFLGCSATYKHDDMVYQLKDSATSVVFTEESLVESVLKAVEECPEVKLVVCIRSSSSPLPESVVDFQEAFQFPQMENVDLVTLDTHALLFYSSGTTGLPKGIIHTQRTCHYNAENMRSHFLHEVYPVLGVSDVDWYQDCHIITSGCFHLLGFGILSWCLITGAQAIIMKQFDEVLYPELVSQFKPRYLVLSPPIVAFFAKHHIGIAATLESVQMILCCAAPLSEEISDEFLVHHSNVKYVVQGFGLTETGSSNLPLLLRKGTDASSGVIASGYEQKIVVSGTIPYTRGQWGEVYTKGPGMAVGYHKSTNATKQLVDDQGWFHTGDVGYFNEFGSLCIVDRMKELIKVNYGKSSLQVAPAQLEGVLLTCPAIRDVAVVGVPHEAGGELVRAFVVKEEQHLTHSDVEQFIADKLAPHNRITGGVVFIEAIPRSPSGKILRRELREIH</sequence>
<evidence type="ECO:0000259" key="6">
    <source>
        <dbReference type="Pfam" id="PF13193"/>
    </source>
</evidence>
<reference evidence="7" key="1">
    <citation type="submission" date="2023-10" db="EMBL/GenBank/DDBJ databases">
        <title>Genome assembly of Pristionchus species.</title>
        <authorList>
            <person name="Yoshida K."/>
            <person name="Sommer R.J."/>
        </authorList>
    </citation>
    <scope>NUCLEOTIDE SEQUENCE</scope>
    <source>
        <strain evidence="7">RS0144</strain>
    </source>
</reference>
<dbReference type="Proteomes" id="UP001432027">
    <property type="component" value="Unassembled WGS sequence"/>
</dbReference>
<gene>
    <name evidence="7" type="ORF">PENTCL1PPCAC_4997</name>
</gene>
<comment type="caution">
    <text evidence="7">The sequence shown here is derived from an EMBL/GenBank/DDBJ whole genome shotgun (WGS) entry which is preliminary data.</text>
</comment>
<evidence type="ECO:0008006" key="9">
    <source>
        <dbReference type="Google" id="ProtNLM"/>
    </source>
</evidence>
<comment type="similarity">
    <text evidence="2">Belongs to the ATP-dependent AMP-binding enzyme family.</text>
</comment>
<proteinExistence type="inferred from homology"/>
<dbReference type="Gene3D" id="3.40.50.12780">
    <property type="entry name" value="N-terminal domain of ligase-like"/>
    <property type="match status" value="1"/>
</dbReference>
<dbReference type="PANTHER" id="PTHR24096:SF149">
    <property type="entry name" value="AMP-BINDING DOMAIN-CONTAINING PROTEIN-RELATED"/>
    <property type="match status" value="1"/>
</dbReference>
<evidence type="ECO:0000313" key="7">
    <source>
        <dbReference type="EMBL" id="GMS82822.1"/>
    </source>
</evidence>
<dbReference type="InterPro" id="IPR020845">
    <property type="entry name" value="AMP-binding_CS"/>
</dbReference>
<feature type="domain" description="AMP-binding enzyme C-terminal" evidence="6">
    <location>
        <begin position="482"/>
        <end position="556"/>
    </location>
</feature>
<dbReference type="GO" id="GO:0016405">
    <property type="term" value="F:CoA-ligase activity"/>
    <property type="evidence" value="ECO:0007669"/>
    <property type="project" value="TreeGrafter"/>
</dbReference>
<protein>
    <recommendedName>
        <fullName evidence="9">Acyl-coa synthetase</fullName>
    </recommendedName>
</protein>
<feature type="domain" description="AMP-dependent synthetase/ligase" evidence="5">
    <location>
        <begin position="49"/>
        <end position="426"/>
    </location>
</feature>
<dbReference type="InterPro" id="IPR042099">
    <property type="entry name" value="ANL_N_sf"/>
</dbReference>
<comment type="subcellular location">
    <subcellularLocation>
        <location evidence="1">Peroxisome</location>
    </subcellularLocation>
</comment>
<dbReference type="PANTHER" id="PTHR24096">
    <property type="entry name" value="LONG-CHAIN-FATTY-ACID--COA LIGASE"/>
    <property type="match status" value="1"/>
</dbReference>